<protein>
    <submittedName>
        <fullName evidence="8">TlpA disulfide reductase family protein</fullName>
    </submittedName>
</protein>
<dbReference type="EMBL" id="JAVLVT010000008">
    <property type="protein sequence ID" value="MDS1271731.1"/>
    <property type="molecule type" value="Genomic_DNA"/>
</dbReference>
<dbReference type="PROSITE" id="PS00194">
    <property type="entry name" value="THIOREDOXIN_1"/>
    <property type="match status" value="1"/>
</dbReference>
<accession>A0ABU2H8V7</accession>
<dbReference type="RefSeq" id="WP_310913297.1">
    <property type="nucleotide sequence ID" value="NZ_JAVLVT010000008.1"/>
</dbReference>
<keyword evidence="2" id="KW-0201">Cytochrome c-type biogenesis</keyword>
<keyword evidence="5" id="KW-0676">Redox-active center</keyword>
<feature type="domain" description="Thioredoxin" evidence="7">
    <location>
        <begin position="54"/>
        <end position="197"/>
    </location>
</feature>
<comment type="caution">
    <text evidence="8">The sequence shown here is derived from an EMBL/GenBank/DDBJ whole genome shotgun (WGS) entry which is preliminary data.</text>
</comment>
<dbReference type="Pfam" id="PF08534">
    <property type="entry name" value="Redoxin"/>
    <property type="match status" value="1"/>
</dbReference>
<evidence type="ECO:0000313" key="9">
    <source>
        <dbReference type="Proteomes" id="UP001250214"/>
    </source>
</evidence>
<keyword evidence="4" id="KW-1015">Disulfide bond</keyword>
<dbReference type="InterPro" id="IPR050553">
    <property type="entry name" value="Thioredoxin_ResA/DsbE_sf"/>
</dbReference>
<keyword evidence="3" id="KW-0812">Transmembrane</keyword>
<evidence type="ECO:0000256" key="1">
    <source>
        <dbReference type="ARBA" id="ARBA00004196"/>
    </source>
</evidence>
<dbReference type="PROSITE" id="PS51257">
    <property type="entry name" value="PROKAR_LIPOPROTEIN"/>
    <property type="match status" value="1"/>
</dbReference>
<organism evidence="8 9">
    <name type="scientific">Lipingzhangella rawalii</name>
    <dbReference type="NCBI Taxonomy" id="2055835"/>
    <lineage>
        <taxon>Bacteria</taxon>
        <taxon>Bacillati</taxon>
        <taxon>Actinomycetota</taxon>
        <taxon>Actinomycetes</taxon>
        <taxon>Streptosporangiales</taxon>
        <taxon>Nocardiopsidaceae</taxon>
        <taxon>Lipingzhangella</taxon>
    </lineage>
</organism>
<feature type="region of interest" description="Disordered" evidence="6">
    <location>
        <begin position="197"/>
        <end position="216"/>
    </location>
</feature>
<dbReference type="SUPFAM" id="SSF52833">
    <property type="entry name" value="Thioredoxin-like"/>
    <property type="match status" value="1"/>
</dbReference>
<evidence type="ECO:0000256" key="5">
    <source>
        <dbReference type="ARBA" id="ARBA00023284"/>
    </source>
</evidence>
<evidence type="ECO:0000313" key="8">
    <source>
        <dbReference type="EMBL" id="MDS1271731.1"/>
    </source>
</evidence>
<keyword evidence="3" id="KW-0735">Signal-anchor</keyword>
<dbReference type="InterPro" id="IPR036249">
    <property type="entry name" value="Thioredoxin-like_sf"/>
</dbReference>
<evidence type="ECO:0000256" key="6">
    <source>
        <dbReference type="SAM" id="MobiDB-lite"/>
    </source>
</evidence>
<dbReference type="Gene3D" id="3.40.30.10">
    <property type="entry name" value="Glutaredoxin"/>
    <property type="match status" value="1"/>
</dbReference>
<dbReference type="PROSITE" id="PS51352">
    <property type="entry name" value="THIOREDOXIN_2"/>
    <property type="match status" value="1"/>
</dbReference>
<evidence type="ECO:0000256" key="2">
    <source>
        <dbReference type="ARBA" id="ARBA00022748"/>
    </source>
</evidence>
<reference evidence="9" key="1">
    <citation type="submission" date="2023-07" db="EMBL/GenBank/DDBJ databases">
        <title>Novel species in the genus Lipingzhangella isolated from Sambhar Salt Lake.</title>
        <authorList>
            <person name="Jiya N."/>
            <person name="Kajale S."/>
            <person name="Sharma A."/>
        </authorList>
    </citation>
    <scope>NUCLEOTIDE SEQUENCE [LARGE SCALE GENOMIC DNA]</scope>
    <source>
        <strain evidence="9">LS1_29</strain>
    </source>
</reference>
<evidence type="ECO:0000259" key="7">
    <source>
        <dbReference type="PROSITE" id="PS51352"/>
    </source>
</evidence>
<evidence type="ECO:0000256" key="3">
    <source>
        <dbReference type="ARBA" id="ARBA00022968"/>
    </source>
</evidence>
<sequence>MRSLHGFDLGRPERLAAVLVTVGLLSGCAGMDVESGDADNRYIEGDGVATEYSPDEREEAPDIEGETLDGDQLSMSELGGDDVVVVNFWASWCAPCRAEKPVLQEVREENAENGVTFLGVNIKDDRNAAQSFESNFEVPYPSLYDQPGEIPQTLRDTVPPQAVPSTLVIDREGRIAGRIIGASDYRTLSELLESILDGEDGSNTAAGSAFARGGGQ</sequence>
<proteinExistence type="predicted"/>
<gene>
    <name evidence="8" type="ORF">RIF23_15655</name>
</gene>
<keyword evidence="9" id="KW-1185">Reference proteome</keyword>
<comment type="subcellular location">
    <subcellularLocation>
        <location evidence="1">Cell envelope</location>
    </subcellularLocation>
</comment>
<dbReference type="PANTHER" id="PTHR42852:SF6">
    <property type="entry name" value="THIOL:DISULFIDE INTERCHANGE PROTEIN DSBE"/>
    <property type="match status" value="1"/>
</dbReference>
<dbReference type="InterPro" id="IPR013766">
    <property type="entry name" value="Thioredoxin_domain"/>
</dbReference>
<dbReference type="PANTHER" id="PTHR42852">
    <property type="entry name" value="THIOL:DISULFIDE INTERCHANGE PROTEIN DSBE"/>
    <property type="match status" value="1"/>
</dbReference>
<dbReference type="InterPro" id="IPR013740">
    <property type="entry name" value="Redoxin"/>
</dbReference>
<evidence type="ECO:0000256" key="4">
    <source>
        <dbReference type="ARBA" id="ARBA00023157"/>
    </source>
</evidence>
<dbReference type="CDD" id="cd02966">
    <property type="entry name" value="TlpA_like_family"/>
    <property type="match status" value="1"/>
</dbReference>
<name>A0ABU2H8V7_9ACTN</name>
<dbReference type="InterPro" id="IPR017937">
    <property type="entry name" value="Thioredoxin_CS"/>
</dbReference>
<dbReference type="Proteomes" id="UP001250214">
    <property type="component" value="Unassembled WGS sequence"/>
</dbReference>